<evidence type="ECO:0000313" key="3">
    <source>
        <dbReference type="EMBL" id="OQN98852.1"/>
    </source>
</evidence>
<dbReference type="PANTHER" id="PTHR43669:SF4">
    <property type="entry name" value="SHORT-CHAIN DEHYDROGENASE"/>
    <property type="match status" value="1"/>
</dbReference>
<keyword evidence="4" id="KW-1185">Reference proteome</keyword>
<evidence type="ECO:0000256" key="2">
    <source>
        <dbReference type="ARBA" id="ARBA00023002"/>
    </source>
</evidence>
<comment type="caution">
    <text evidence="3">The sequence shown here is derived from an EMBL/GenBank/DDBJ whole genome shotgun (WGS) entry which is preliminary data.</text>
</comment>
<dbReference type="STRING" id="1507870.A0A1V8SI87"/>
<dbReference type="Gene3D" id="3.40.50.720">
    <property type="entry name" value="NAD(P)-binding Rossmann-like Domain"/>
    <property type="match status" value="1"/>
</dbReference>
<organism evidence="3 4">
    <name type="scientific">Cryoendolithus antarcticus</name>
    <dbReference type="NCBI Taxonomy" id="1507870"/>
    <lineage>
        <taxon>Eukaryota</taxon>
        <taxon>Fungi</taxon>
        <taxon>Dikarya</taxon>
        <taxon>Ascomycota</taxon>
        <taxon>Pezizomycotina</taxon>
        <taxon>Dothideomycetes</taxon>
        <taxon>Dothideomycetidae</taxon>
        <taxon>Cladosporiales</taxon>
        <taxon>Cladosporiaceae</taxon>
        <taxon>Cryoendolithus</taxon>
    </lineage>
</organism>
<protein>
    <recommendedName>
        <fullName evidence="5">Short chain type dehydrogenase</fullName>
    </recommendedName>
</protein>
<sequence length="232" mass="24582">MAAKSPVVLILGAGPNIGAGVAKAFASKGYNIGLAARSVKSSEDTDTQVNIAADFSRTEDVVNAFDVVKKKFGIPHVVVYNVSVAHFTPAEDPFALSLGELRADNEVNIFGAFVAAQQAVQGFAQLPSSAARAFITTGNVLNVAVLPKFLSQNVGKSGASGIIATAAEAYAGKGHKFYYADERKPDGAPKYRVDGEAHGKLYYELAHGEKQGPWHQTFVTGQGYTQFENSRL</sequence>
<dbReference type="GO" id="GO:0016491">
    <property type="term" value="F:oxidoreductase activity"/>
    <property type="evidence" value="ECO:0007669"/>
    <property type="project" value="UniProtKB-KW"/>
</dbReference>
<dbReference type="EMBL" id="NAJO01000043">
    <property type="protein sequence ID" value="OQN98852.1"/>
    <property type="molecule type" value="Genomic_DNA"/>
</dbReference>
<dbReference type="InterPro" id="IPR036291">
    <property type="entry name" value="NAD(P)-bd_dom_sf"/>
</dbReference>
<gene>
    <name evidence="3" type="ORF">B0A48_15198</name>
</gene>
<dbReference type="SUPFAM" id="SSF51735">
    <property type="entry name" value="NAD(P)-binding Rossmann-fold domains"/>
    <property type="match status" value="1"/>
</dbReference>
<dbReference type="OrthoDB" id="5336600at2759"/>
<comment type="similarity">
    <text evidence="1">Belongs to the short-chain dehydrogenases/reductases (SDR) family.</text>
</comment>
<dbReference type="InParanoid" id="A0A1V8SI87"/>
<evidence type="ECO:0000256" key="1">
    <source>
        <dbReference type="ARBA" id="ARBA00006484"/>
    </source>
</evidence>
<name>A0A1V8SI87_9PEZI</name>
<evidence type="ECO:0008006" key="5">
    <source>
        <dbReference type="Google" id="ProtNLM"/>
    </source>
</evidence>
<dbReference type="Proteomes" id="UP000192596">
    <property type="component" value="Unassembled WGS sequence"/>
</dbReference>
<reference evidence="4" key="1">
    <citation type="submission" date="2017-03" db="EMBL/GenBank/DDBJ databases">
        <title>Genomes of endolithic fungi from Antarctica.</title>
        <authorList>
            <person name="Coleine C."/>
            <person name="Masonjones S."/>
            <person name="Stajich J.E."/>
        </authorList>
    </citation>
    <scope>NUCLEOTIDE SEQUENCE [LARGE SCALE GENOMIC DNA]</scope>
    <source>
        <strain evidence="4">CCFEE 5527</strain>
    </source>
</reference>
<dbReference type="Pfam" id="PF13561">
    <property type="entry name" value="adh_short_C2"/>
    <property type="match status" value="1"/>
</dbReference>
<dbReference type="AlphaFoldDB" id="A0A1V8SI87"/>
<keyword evidence="2" id="KW-0560">Oxidoreductase</keyword>
<dbReference type="PANTHER" id="PTHR43669">
    <property type="entry name" value="5-KETO-D-GLUCONATE 5-REDUCTASE"/>
    <property type="match status" value="1"/>
</dbReference>
<evidence type="ECO:0000313" key="4">
    <source>
        <dbReference type="Proteomes" id="UP000192596"/>
    </source>
</evidence>
<proteinExistence type="inferred from homology"/>
<accession>A0A1V8SI87</accession>
<dbReference type="InterPro" id="IPR002347">
    <property type="entry name" value="SDR_fam"/>
</dbReference>